<reference evidence="5" key="1">
    <citation type="submission" date="2023-05" db="EMBL/GenBank/DDBJ databases">
        <title>Nepenthes gracilis genome sequencing.</title>
        <authorList>
            <person name="Fukushima K."/>
        </authorList>
    </citation>
    <scope>NUCLEOTIDE SEQUENCE</scope>
    <source>
        <strain evidence="5">SING2019-196</strain>
    </source>
</reference>
<comment type="caution">
    <text evidence="5">The sequence shown here is derived from an EMBL/GenBank/DDBJ whole genome shotgun (WGS) entry which is preliminary data.</text>
</comment>
<dbReference type="GO" id="GO:0051287">
    <property type="term" value="F:NAD binding"/>
    <property type="evidence" value="ECO:0007669"/>
    <property type="project" value="TreeGrafter"/>
</dbReference>
<gene>
    <name evidence="5" type="ORF">Nepgr_021283</name>
</gene>
<dbReference type="Gene3D" id="3.90.79.10">
    <property type="entry name" value="Nucleoside Triphosphate Pyrophosphohydrolase"/>
    <property type="match status" value="1"/>
</dbReference>
<dbReference type="PROSITE" id="PS00893">
    <property type="entry name" value="NUDIX_BOX"/>
    <property type="match status" value="1"/>
</dbReference>
<dbReference type="InterPro" id="IPR040618">
    <property type="entry name" value="Pre-Nudix"/>
</dbReference>
<dbReference type="SUPFAM" id="SSF55811">
    <property type="entry name" value="Nudix"/>
    <property type="match status" value="1"/>
</dbReference>
<dbReference type="CDD" id="cd04670">
    <property type="entry name" value="NUDIX_ASFGF2_Nudt6"/>
    <property type="match status" value="1"/>
</dbReference>
<dbReference type="PANTHER" id="PTHR13994:SF29">
    <property type="entry name" value="NUDIX HYDROLASE 2"/>
    <property type="match status" value="1"/>
</dbReference>
<protein>
    <recommendedName>
        <fullName evidence="4">Nudix hydrolase domain-containing protein</fullName>
    </recommendedName>
</protein>
<comment type="similarity">
    <text evidence="1">Belongs to the Nudix hydrolase family.</text>
</comment>
<evidence type="ECO:0000313" key="5">
    <source>
        <dbReference type="EMBL" id="GMH19442.1"/>
    </source>
</evidence>
<proteinExistence type="inferred from homology"/>
<dbReference type="InterPro" id="IPR015797">
    <property type="entry name" value="NUDIX_hydrolase-like_dom_sf"/>
</dbReference>
<keyword evidence="6" id="KW-1185">Reference proteome</keyword>
<evidence type="ECO:0000256" key="2">
    <source>
        <dbReference type="ARBA" id="ARBA00022723"/>
    </source>
</evidence>
<dbReference type="EMBL" id="BSYO01000020">
    <property type="protein sequence ID" value="GMH19442.1"/>
    <property type="molecule type" value="Genomic_DNA"/>
</dbReference>
<dbReference type="GO" id="GO:0046872">
    <property type="term" value="F:metal ion binding"/>
    <property type="evidence" value="ECO:0007669"/>
    <property type="project" value="UniProtKB-KW"/>
</dbReference>
<dbReference type="Pfam" id="PF18290">
    <property type="entry name" value="Nudix_hydro"/>
    <property type="match status" value="1"/>
</dbReference>
<dbReference type="Gene3D" id="3.40.630.30">
    <property type="match status" value="1"/>
</dbReference>
<dbReference type="InterPro" id="IPR000086">
    <property type="entry name" value="NUDIX_hydrolase_dom"/>
</dbReference>
<dbReference type="InterPro" id="IPR003293">
    <property type="entry name" value="Nudix_hydrolase6-like"/>
</dbReference>
<organism evidence="5 6">
    <name type="scientific">Nepenthes gracilis</name>
    <name type="common">Slender pitcher plant</name>
    <dbReference type="NCBI Taxonomy" id="150966"/>
    <lineage>
        <taxon>Eukaryota</taxon>
        <taxon>Viridiplantae</taxon>
        <taxon>Streptophyta</taxon>
        <taxon>Embryophyta</taxon>
        <taxon>Tracheophyta</taxon>
        <taxon>Spermatophyta</taxon>
        <taxon>Magnoliopsida</taxon>
        <taxon>eudicotyledons</taxon>
        <taxon>Gunneridae</taxon>
        <taxon>Pentapetalae</taxon>
        <taxon>Caryophyllales</taxon>
        <taxon>Nepenthaceae</taxon>
        <taxon>Nepenthes</taxon>
    </lineage>
</organism>
<feature type="domain" description="Nudix hydrolase" evidence="4">
    <location>
        <begin position="191"/>
        <end position="323"/>
    </location>
</feature>
<dbReference type="FunFam" id="3.90.79.10:FF:000015">
    <property type="entry name" value="Nudix hydrolase 8"/>
    <property type="match status" value="1"/>
</dbReference>
<dbReference type="PROSITE" id="PS51462">
    <property type="entry name" value="NUDIX"/>
    <property type="match status" value="1"/>
</dbReference>
<keyword evidence="2" id="KW-0479">Metal-binding</keyword>
<keyword evidence="3" id="KW-0378">Hydrolase</keyword>
<dbReference type="GO" id="GO:0035529">
    <property type="term" value="F:NADH pyrophosphatase activity"/>
    <property type="evidence" value="ECO:0007669"/>
    <property type="project" value="TreeGrafter"/>
</dbReference>
<accession>A0AAD3SZJ8</accession>
<evidence type="ECO:0000259" key="4">
    <source>
        <dbReference type="PROSITE" id="PS51462"/>
    </source>
</evidence>
<evidence type="ECO:0000256" key="1">
    <source>
        <dbReference type="ARBA" id="ARBA00005582"/>
    </source>
</evidence>
<dbReference type="Proteomes" id="UP001279734">
    <property type="component" value="Unassembled WGS sequence"/>
</dbReference>
<dbReference type="InterPro" id="IPR020084">
    <property type="entry name" value="NUDIX_hydrolase_CS"/>
</dbReference>
<evidence type="ECO:0000256" key="3">
    <source>
        <dbReference type="ARBA" id="ARBA00022801"/>
    </source>
</evidence>
<name>A0AAD3SZJ8_NEPGR</name>
<dbReference type="Pfam" id="PF00293">
    <property type="entry name" value="NUDIX"/>
    <property type="match status" value="1"/>
</dbReference>
<dbReference type="PANTHER" id="PTHR13994">
    <property type="entry name" value="NUDIX HYDROLASE RELATED"/>
    <property type="match status" value="1"/>
</dbReference>
<dbReference type="PRINTS" id="PR01356">
    <property type="entry name" value="GFGPROTEIN"/>
</dbReference>
<dbReference type="GO" id="GO:0047631">
    <property type="term" value="F:ADP-ribose diphosphatase activity"/>
    <property type="evidence" value="ECO:0007669"/>
    <property type="project" value="TreeGrafter"/>
</dbReference>
<dbReference type="AlphaFoldDB" id="A0AAD3SZJ8"/>
<evidence type="ECO:0000313" key="6">
    <source>
        <dbReference type="Proteomes" id="UP001279734"/>
    </source>
</evidence>
<dbReference type="FunFam" id="3.40.630.30:FF:000016">
    <property type="entry name" value="nudix hydrolase 2"/>
    <property type="match status" value="1"/>
</dbReference>
<sequence>MLASTGKTEAAHPLDQTAAGKMIASLPRSSIQIVIRNNRTFSPLSCLSRFSYFATNFNLSRNPSHNYKGIRNVTRWISALRNISNDMGKLEEEGEEQIKLLAAKHDAYDGVIVEMREPMESKVFGSLLRSSISHWRQLGKKGVWIKLPIELVNLVEAAVKEGFHYHHAEPRYLMLVRWISGSASTLPANATHRVGVGAFVINEKKEVLVVQEKSGILRGMGVWKFPTGIAEEGEDIYLAAVREVKEETGIDARFVEVLTFRQSHKSFFQKSDLYFVCLLEPLSFDIQLQESEIEAAQWMAFEEYAAQPFVEKHELLRSINEICSAKIGGRYTGFSAVPVQASFREGDDSLYLNSLSLNSH</sequence>